<dbReference type="RefSeq" id="WP_345716850.1">
    <property type="nucleotide sequence ID" value="NZ_BAABFP010000005.1"/>
</dbReference>
<sequence>MWWWILIWALLLLGAAAVLGLLVWKSVIKRGIALGRQLGESSDLVSRALEPVSEPYRPDPSVLVDPNATPDAPRNGSGSQGRVRR</sequence>
<evidence type="ECO:0000256" key="1">
    <source>
        <dbReference type="SAM" id="MobiDB-lite"/>
    </source>
</evidence>
<dbReference type="EMBL" id="JBHSRD010000002">
    <property type="protein sequence ID" value="MFC6005982.1"/>
    <property type="molecule type" value="Genomic_DNA"/>
</dbReference>
<proteinExistence type="predicted"/>
<name>A0ABW1JAN6_9ACTN</name>
<keyword evidence="3" id="KW-1185">Reference proteome</keyword>
<reference evidence="3" key="1">
    <citation type="journal article" date="2019" name="Int. J. Syst. Evol. Microbiol.">
        <title>The Global Catalogue of Microorganisms (GCM) 10K type strain sequencing project: providing services to taxonomists for standard genome sequencing and annotation.</title>
        <authorList>
            <consortium name="The Broad Institute Genomics Platform"/>
            <consortium name="The Broad Institute Genome Sequencing Center for Infectious Disease"/>
            <person name="Wu L."/>
            <person name="Ma J."/>
        </authorList>
    </citation>
    <scope>NUCLEOTIDE SEQUENCE [LARGE SCALE GENOMIC DNA]</scope>
    <source>
        <strain evidence="3">KACC 14249</strain>
    </source>
</reference>
<comment type="caution">
    <text evidence="2">The sequence shown here is derived from an EMBL/GenBank/DDBJ whole genome shotgun (WGS) entry which is preliminary data.</text>
</comment>
<accession>A0ABW1JAN6</accession>
<feature type="region of interest" description="Disordered" evidence="1">
    <location>
        <begin position="51"/>
        <end position="85"/>
    </location>
</feature>
<protein>
    <submittedName>
        <fullName evidence="2">Uncharacterized protein</fullName>
    </submittedName>
</protein>
<evidence type="ECO:0000313" key="3">
    <source>
        <dbReference type="Proteomes" id="UP001596189"/>
    </source>
</evidence>
<gene>
    <name evidence="2" type="ORF">ACFQDO_02465</name>
</gene>
<evidence type="ECO:0000313" key="2">
    <source>
        <dbReference type="EMBL" id="MFC6005982.1"/>
    </source>
</evidence>
<organism evidence="2 3">
    <name type="scientific">Angustibacter luteus</name>
    <dbReference type="NCBI Taxonomy" id="658456"/>
    <lineage>
        <taxon>Bacteria</taxon>
        <taxon>Bacillati</taxon>
        <taxon>Actinomycetota</taxon>
        <taxon>Actinomycetes</taxon>
        <taxon>Kineosporiales</taxon>
        <taxon>Kineosporiaceae</taxon>
    </lineage>
</organism>
<dbReference type="Proteomes" id="UP001596189">
    <property type="component" value="Unassembled WGS sequence"/>
</dbReference>